<feature type="signal peptide" evidence="1">
    <location>
        <begin position="1"/>
        <end position="26"/>
    </location>
</feature>
<sequence length="264" mass="27148">MGPGLRKLVLFFAVLPVVLLVSPASAQPAGKPVYLADGGGTVSLAAADGKLSLADAKDANAQWVYDKAALSYKHVASGQCLTAISPVDGVGVKLVACDGKDRHQQWRRNAGLPGLVLLANVATARCLTAEAPAVGSRLYQEVCSLPGLSNTWAAGVRTLAILSGNGQRLSTKTPGQPFVVRVIGENGQPAADVPVNFFVRAARPKNVLVFEGGSETAAAKTGADGSATSPKIVLTEPGEFEIRFTGSASLEDGNSITFEGSCTC</sequence>
<evidence type="ECO:0000313" key="2">
    <source>
        <dbReference type="EMBL" id="AIG79589.1"/>
    </source>
</evidence>
<keyword evidence="3" id="KW-1185">Reference proteome</keyword>
<dbReference type="STRING" id="208439.AJAP_33905"/>
<gene>
    <name evidence="2" type="ORF">AJAP_33905</name>
</gene>
<dbReference type="Gene3D" id="2.80.10.50">
    <property type="match status" value="1"/>
</dbReference>
<dbReference type="Proteomes" id="UP000028492">
    <property type="component" value="Chromosome"/>
</dbReference>
<dbReference type="CDD" id="cd00161">
    <property type="entry name" value="beta-trefoil_Ricin-like"/>
    <property type="match status" value="1"/>
</dbReference>
<dbReference type="EMBL" id="CP008953">
    <property type="protein sequence ID" value="AIG79589.1"/>
    <property type="molecule type" value="Genomic_DNA"/>
</dbReference>
<evidence type="ECO:0000313" key="3">
    <source>
        <dbReference type="Proteomes" id="UP000028492"/>
    </source>
</evidence>
<dbReference type="InterPro" id="IPR035992">
    <property type="entry name" value="Ricin_B-like_lectins"/>
</dbReference>
<dbReference type="PROSITE" id="PS50231">
    <property type="entry name" value="RICIN_B_LECTIN"/>
    <property type="match status" value="1"/>
</dbReference>
<dbReference type="SUPFAM" id="SSF50370">
    <property type="entry name" value="Ricin B-like lectins"/>
    <property type="match status" value="1"/>
</dbReference>
<name>A0A075V525_9PSEU</name>
<protein>
    <submittedName>
        <fullName evidence="2">Conserved putative secreted protein</fullName>
    </submittedName>
</protein>
<proteinExistence type="predicted"/>
<dbReference type="AlphaFoldDB" id="A0A075V525"/>
<organism evidence="2 3">
    <name type="scientific">Amycolatopsis japonica</name>
    <dbReference type="NCBI Taxonomy" id="208439"/>
    <lineage>
        <taxon>Bacteria</taxon>
        <taxon>Bacillati</taxon>
        <taxon>Actinomycetota</taxon>
        <taxon>Actinomycetes</taxon>
        <taxon>Pseudonocardiales</taxon>
        <taxon>Pseudonocardiaceae</taxon>
        <taxon>Amycolatopsis</taxon>
        <taxon>Amycolatopsis japonica group</taxon>
    </lineage>
</organism>
<dbReference type="KEGG" id="aja:AJAP_33905"/>
<evidence type="ECO:0000256" key="1">
    <source>
        <dbReference type="SAM" id="SignalP"/>
    </source>
</evidence>
<reference evidence="2 3" key="1">
    <citation type="journal article" date="2014" name="J. Biotechnol.">
        <title>Complete genome sequence of the actinobacterium Amycolatopsis japonica MG417-CF17(T) (=DSM 44213T) producing (S,S)-N,N'-ethylenediaminedisuccinic acid.</title>
        <authorList>
            <person name="Stegmann E."/>
            <person name="Albersmeier A."/>
            <person name="Spohn M."/>
            <person name="Gert H."/>
            <person name="Weber T."/>
            <person name="Wohlleben W."/>
            <person name="Kalinowski J."/>
            <person name="Ruckert C."/>
        </authorList>
    </citation>
    <scope>NUCLEOTIDE SEQUENCE [LARGE SCALE GENOMIC DNA]</scope>
    <source>
        <strain evidence="3">MG417-CF17 (DSM 44213)</strain>
    </source>
</reference>
<accession>A0A075V525</accession>
<keyword evidence="1" id="KW-0732">Signal</keyword>
<dbReference type="eggNOG" id="ENOG50325PK">
    <property type="taxonomic scope" value="Bacteria"/>
</dbReference>
<feature type="chain" id="PRO_5001710361" evidence="1">
    <location>
        <begin position="27"/>
        <end position="264"/>
    </location>
</feature>
<dbReference type="HOGENOM" id="CLU_1068081_0_0_11"/>